<dbReference type="PANTHER" id="PTHR47403">
    <property type="entry name" value="LOC100145250 PROTEIN"/>
    <property type="match status" value="1"/>
</dbReference>
<evidence type="ECO:0000313" key="3">
    <source>
        <dbReference type="Proteomes" id="UP001596445"/>
    </source>
</evidence>
<dbReference type="InterPro" id="IPR016181">
    <property type="entry name" value="Acyl_CoA_acyltransferase"/>
</dbReference>
<dbReference type="InterPro" id="IPR000182">
    <property type="entry name" value="GNAT_dom"/>
</dbReference>
<evidence type="ECO:0000259" key="1">
    <source>
        <dbReference type="PROSITE" id="PS51186"/>
    </source>
</evidence>
<gene>
    <name evidence="2" type="ORF">ACFQQG_02705</name>
</gene>
<keyword evidence="2" id="KW-0012">Acyltransferase</keyword>
<dbReference type="RefSeq" id="WP_267163022.1">
    <property type="nucleotide sequence ID" value="NZ_CP112972.1"/>
</dbReference>
<dbReference type="GeneID" id="76629123"/>
<dbReference type="EC" id="2.3.-.-" evidence="2"/>
<dbReference type="Gene3D" id="3.40.630.30">
    <property type="match status" value="1"/>
</dbReference>
<comment type="caution">
    <text evidence="2">The sequence shown here is derived from an EMBL/GenBank/DDBJ whole genome shotgun (WGS) entry which is preliminary data.</text>
</comment>
<proteinExistence type="predicted"/>
<organism evidence="2 3">
    <name type="scientific">Halovenus salina</name>
    <dbReference type="NCBI Taxonomy" id="1510225"/>
    <lineage>
        <taxon>Archaea</taxon>
        <taxon>Methanobacteriati</taxon>
        <taxon>Methanobacteriota</taxon>
        <taxon>Stenosarchaea group</taxon>
        <taxon>Halobacteria</taxon>
        <taxon>Halobacteriales</taxon>
        <taxon>Haloarculaceae</taxon>
        <taxon>Halovenus</taxon>
    </lineage>
</organism>
<dbReference type="GO" id="GO:0016746">
    <property type="term" value="F:acyltransferase activity"/>
    <property type="evidence" value="ECO:0007669"/>
    <property type="project" value="UniProtKB-KW"/>
</dbReference>
<keyword evidence="2" id="KW-0808">Transferase</keyword>
<dbReference type="PANTHER" id="PTHR47403:SF6">
    <property type="entry name" value="N-ACETYLTRANSFERASE DOMAIN-CONTAINING PROTEIN"/>
    <property type="match status" value="1"/>
</dbReference>
<accession>A0ABD5VZG7</accession>
<dbReference type="SUPFAM" id="SSF55729">
    <property type="entry name" value="Acyl-CoA N-acyltransferases (Nat)"/>
    <property type="match status" value="1"/>
</dbReference>
<name>A0ABD5VZG7_9EURY</name>
<dbReference type="EMBL" id="JBHSZI010000001">
    <property type="protein sequence ID" value="MFC7057288.1"/>
    <property type="molecule type" value="Genomic_DNA"/>
</dbReference>
<reference evidence="2 3" key="1">
    <citation type="journal article" date="2019" name="Int. J. Syst. Evol. Microbiol.">
        <title>The Global Catalogue of Microorganisms (GCM) 10K type strain sequencing project: providing services to taxonomists for standard genome sequencing and annotation.</title>
        <authorList>
            <consortium name="The Broad Institute Genomics Platform"/>
            <consortium name="The Broad Institute Genome Sequencing Center for Infectious Disease"/>
            <person name="Wu L."/>
            <person name="Ma J."/>
        </authorList>
    </citation>
    <scope>NUCLEOTIDE SEQUENCE [LARGE SCALE GENOMIC DNA]</scope>
    <source>
        <strain evidence="2 3">JCM 30072</strain>
    </source>
</reference>
<dbReference type="PROSITE" id="PS51186">
    <property type="entry name" value="GNAT"/>
    <property type="match status" value="1"/>
</dbReference>
<dbReference type="CDD" id="cd04301">
    <property type="entry name" value="NAT_SF"/>
    <property type="match status" value="1"/>
</dbReference>
<dbReference type="Proteomes" id="UP001596445">
    <property type="component" value="Unassembled WGS sequence"/>
</dbReference>
<dbReference type="Pfam" id="PF00583">
    <property type="entry name" value="Acetyltransf_1"/>
    <property type="match status" value="1"/>
</dbReference>
<sequence>MPENTYSGFEIREATHDDYEDVAAIAEQTWGGDDYLTDVYHDWLEGENRYTLVGTVDGSVAGIAQVVMLSPYEAWGQGLRTAPDHRGKGISEAITYELFDWARDQGAVVSRAMVFSWNQAGLGQSRATGYEPVTEFRWVRPEPEPGTFPDSVTCDPDAAWGYWTTSDAAAALSGLTLSMDESWAAQELTRDLLARAADDTTVLTVADGDGTHGFAYRSRTFEGETEDDEPAMWAEYGVAAWDSIETARTLIEAIKVDADDCGADRIRVLIPETAGYVSDAAYIRSNIGEEPDFIVAADLTADYRREGPTARSR</sequence>
<feature type="domain" description="N-acetyltransferase" evidence="1">
    <location>
        <begin position="9"/>
        <end position="155"/>
    </location>
</feature>
<keyword evidence="3" id="KW-1185">Reference proteome</keyword>
<dbReference type="AlphaFoldDB" id="A0ABD5VZG7"/>
<evidence type="ECO:0000313" key="2">
    <source>
        <dbReference type="EMBL" id="MFC7057288.1"/>
    </source>
</evidence>
<protein>
    <submittedName>
        <fullName evidence="2">GNAT family N-acetyltransferase</fullName>
        <ecNumber evidence="2">2.3.-.-</ecNumber>
    </submittedName>
</protein>